<dbReference type="EMBL" id="PXXK01000362">
    <property type="protein sequence ID" value="RFN45239.1"/>
    <property type="molecule type" value="Genomic_DNA"/>
</dbReference>
<accession>A0A395MDP8</accession>
<proteinExistence type="predicted"/>
<reference evidence="1 2" key="1">
    <citation type="journal article" date="2018" name="PLoS Pathog.">
        <title>Evolution of structural diversity of trichothecenes, a family of toxins produced by plant pathogenic and entomopathogenic fungi.</title>
        <authorList>
            <person name="Proctor R.H."/>
            <person name="McCormick S.P."/>
            <person name="Kim H.S."/>
            <person name="Cardoza R.E."/>
            <person name="Stanley A.M."/>
            <person name="Lindo L."/>
            <person name="Kelly A."/>
            <person name="Brown D.W."/>
            <person name="Lee T."/>
            <person name="Vaughan M.M."/>
            <person name="Alexander N.J."/>
            <person name="Busman M."/>
            <person name="Gutierrez S."/>
        </authorList>
    </citation>
    <scope>NUCLEOTIDE SEQUENCE [LARGE SCALE GENOMIC DNA]</scope>
    <source>
        <strain evidence="1 2">NRRL 13405</strain>
    </source>
</reference>
<keyword evidence="2" id="KW-1185">Reference proteome</keyword>
<protein>
    <submittedName>
        <fullName evidence="1">Uncharacterized protein</fullName>
    </submittedName>
</protein>
<comment type="caution">
    <text evidence="1">The sequence shown here is derived from an EMBL/GenBank/DDBJ whole genome shotgun (WGS) entry which is preliminary data.</text>
</comment>
<organism evidence="1 2">
    <name type="scientific">Fusarium flagelliforme</name>
    <dbReference type="NCBI Taxonomy" id="2675880"/>
    <lineage>
        <taxon>Eukaryota</taxon>
        <taxon>Fungi</taxon>
        <taxon>Dikarya</taxon>
        <taxon>Ascomycota</taxon>
        <taxon>Pezizomycotina</taxon>
        <taxon>Sordariomycetes</taxon>
        <taxon>Hypocreomycetidae</taxon>
        <taxon>Hypocreales</taxon>
        <taxon>Nectriaceae</taxon>
        <taxon>Fusarium</taxon>
        <taxon>Fusarium incarnatum-equiseti species complex</taxon>
    </lineage>
</organism>
<dbReference type="AlphaFoldDB" id="A0A395MDP8"/>
<name>A0A395MDP8_9HYPO</name>
<dbReference type="Proteomes" id="UP000265631">
    <property type="component" value="Unassembled WGS sequence"/>
</dbReference>
<evidence type="ECO:0000313" key="1">
    <source>
        <dbReference type="EMBL" id="RFN45239.1"/>
    </source>
</evidence>
<gene>
    <name evidence="1" type="ORF">FIE12Z_10520</name>
</gene>
<sequence>MRLSLQRNGQTGFVQLLEQVYKLFLTEEASDLRPTIDEHSDMLKREAQAKGGRPRHRTLDIIRMVVNDPTHKSALVNLYRDRFSKPENAVGIALMPHLPVSFLENLLSNVDYEFTAENPSWTSSGGGIHLGTYYATTDMRWIVENIYEAYFWPFWYARMNFENRVVFDFAQELGAKVNLLRSDKYIDSTELKVLDNLVGAVSRIQSNIDRLHEDEDFQAKYKSCDYHADFHGLYLESTLGIWFELCRAIAPLANKDYKTQCEERSQDFGPRRHRFVVDPSWNPRAEWLERELDKQIPLCVEEHRCLPRYATPIQRLMRDNLKVFYRQVMAARAGGRAWYEIEDENEWYVTAGDVQKAIEDRPL</sequence>
<evidence type="ECO:0000313" key="2">
    <source>
        <dbReference type="Proteomes" id="UP000265631"/>
    </source>
</evidence>